<accession>A0AAV9ER79</accession>
<feature type="short sequence motif" description="VHIID" evidence="3">
    <location>
        <begin position="160"/>
        <end position="164"/>
    </location>
</feature>
<feature type="region of interest" description="VHIID" evidence="3">
    <location>
        <begin position="129"/>
        <end position="194"/>
    </location>
</feature>
<comment type="similarity">
    <text evidence="3">Belongs to the GRAS family.</text>
</comment>
<reference evidence="4" key="1">
    <citation type="journal article" date="2023" name="Nat. Commun.">
        <title>Diploid and tetraploid genomes of Acorus and the evolution of monocots.</title>
        <authorList>
            <person name="Ma L."/>
            <person name="Liu K.W."/>
            <person name="Li Z."/>
            <person name="Hsiao Y.Y."/>
            <person name="Qi Y."/>
            <person name="Fu T."/>
            <person name="Tang G.D."/>
            <person name="Zhang D."/>
            <person name="Sun W.H."/>
            <person name="Liu D.K."/>
            <person name="Li Y."/>
            <person name="Chen G.Z."/>
            <person name="Liu X.D."/>
            <person name="Liao X.Y."/>
            <person name="Jiang Y.T."/>
            <person name="Yu X."/>
            <person name="Hao Y."/>
            <person name="Huang J."/>
            <person name="Zhao X.W."/>
            <person name="Ke S."/>
            <person name="Chen Y.Y."/>
            <person name="Wu W.L."/>
            <person name="Hsu J.L."/>
            <person name="Lin Y.F."/>
            <person name="Huang M.D."/>
            <person name="Li C.Y."/>
            <person name="Huang L."/>
            <person name="Wang Z.W."/>
            <person name="Zhao X."/>
            <person name="Zhong W.Y."/>
            <person name="Peng D.H."/>
            <person name="Ahmad S."/>
            <person name="Lan S."/>
            <person name="Zhang J.S."/>
            <person name="Tsai W.C."/>
            <person name="Van de Peer Y."/>
            <person name="Liu Z.J."/>
        </authorList>
    </citation>
    <scope>NUCLEOTIDE SEQUENCE</scope>
    <source>
        <strain evidence="4">CP</strain>
    </source>
</reference>
<dbReference type="InterPro" id="IPR005202">
    <property type="entry name" value="TF_GRAS"/>
</dbReference>
<organism evidence="4 5">
    <name type="scientific">Acorus calamus</name>
    <name type="common">Sweet flag</name>
    <dbReference type="NCBI Taxonomy" id="4465"/>
    <lineage>
        <taxon>Eukaryota</taxon>
        <taxon>Viridiplantae</taxon>
        <taxon>Streptophyta</taxon>
        <taxon>Embryophyta</taxon>
        <taxon>Tracheophyta</taxon>
        <taxon>Spermatophyta</taxon>
        <taxon>Magnoliopsida</taxon>
        <taxon>Liliopsida</taxon>
        <taxon>Acoraceae</taxon>
        <taxon>Acorus</taxon>
    </lineage>
</organism>
<evidence type="ECO:0000256" key="2">
    <source>
        <dbReference type="ARBA" id="ARBA00023163"/>
    </source>
</evidence>
<dbReference type="EMBL" id="JAUJYO010000005">
    <property type="protein sequence ID" value="KAK1315837.1"/>
    <property type="molecule type" value="Genomic_DNA"/>
</dbReference>
<keyword evidence="1" id="KW-0805">Transcription regulation</keyword>
<gene>
    <name evidence="4" type="primary">SCL32</name>
    <name evidence="4" type="ORF">QJS10_CPA05g01290</name>
</gene>
<dbReference type="Proteomes" id="UP001180020">
    <property type="component" value="Unassembled WGS sequence"/>
</dbReference>
<evidence type="ECO:0000256" key="3">
    <source>
        <dbReference type="PROSITE-ProRule" id="PRU01191"/>
    </source>
</evidence>
<dbReference type="Pfam" id="PF03514">
    <property type="entry name" value="GRAS"/>
    <property type="match status" value="1"/>
</dbReference>
<protein>
    <submittedName>
        <fullName evidence="4">Scarecrow-like protein 32</fullName>
    </submittedName>
</protein>
<evidence type="ECO:0000256" key="1">
    <source>
        <dbReference type="ARBA" id="ARBA00023015"/>
    </source>
</evidence>
<name>A0AAV9ER79_ACOCL</name>
<comment type="caution">
    <text evidence="4">The sequence shown here is derived from an EMBL/GenBank/DDBJ whole genome shotgun (WGS) entry which is preliminary data.</text>
</comment>
<feature type="region of interest" description="SAW" evidence="3">
    <location>
        <begin position="359"/>
        <end position="434"/>
    </location>
</feature>
<proteinExistence type="inferred from homology"/>
<dbReference type="PANTHER" id="PTHR31636">
    <property type="entry name" value="OSJNBA0084A10.13 PROTEIN-RELATED"/>
    <property type="match status" value="1"/>
</dbReference>
<evidence type="ECO:0000313" key="5">
    <source>
        <dbReference type="Proteomes" id="UP001180020"/>
    </source>
</evidence>
<keyword evidence="5" id="KW-1185">Reference proteome</keyword>
<comment type="caution">
    <text evidence="3">Lacks conserved residue(s) required for the propagation of feature annotation.</text>
</comment>
<dbReference type="PROSITE" id="PS50985">
    <property type="entry name" value="GRAS"/>
    <property type="match status" value="1"/>
</dbReference>
<dbReference type="AlphaFoldDB" id="A0AAV9ER79"/>
<sequence length="436" mass="48644">MMQFTEPPVLPPPLQNGLGLYLNLTMTNPTRHPWPGYPHPTTTTTSDTNSMEQLLIHCATAIDGNDATLAQQILWVLNNIAPPDGDSTQRLTSAFLRALISRASRLNILSSSSSSLAVTTTHRFPILDLASFIDLTPWHRFGFSASNAAILDAVQTYPVVHVLDLSVTRCMQMPTLIDAFASRAEGPPYLKLTILEPLLDAPPTIELSYEELGLRLVSFARSRNVAMEFRVVPSSPSDGFVSLIEHMQQQQRLQSESEALVVNCQMMMHYVAEGEGHSSSLSSLRSDFLKSMRRLEPTLVTLVDEDADFTSDGLIGRLRAAFNYLWIPYDAVDTFLPRGSERRRWYEAEIGWRVENVVAQEGVGRVERLESRGRWAQRMRAAGFKAVGFGEEAVAEVRGLLEEHAAGWGLKKEEEDHLVLTWKGHNVVFATVWVPS</sequence>
<evidence type="ECO:0000313" key="4">
    <source>
        <dbReference type="EMBL" id="KAK1315837.1"/>
    </source>
</evidence>
<reference evidence="4" key="2">
    <citation type="submission" date="2023-06" db="EMBL/GenBank/DDBJ databases">
        <authorList>
            <person name="Ma L."/>
            <person name="Liu K.-W."/>
            <person name="Li Z."/>
            <person name="Hsiao Y.-Y."/>
            <person name="Qi Y."/>
            <person name="Fu T."/>
            <person name="Tang G."/>
            <person name="Zhang D."/>
            <person name="Sun W.-H."/>
            <person name="Liu D.-K."/>
            <person name="Li Y."/>
            <person name="Chen G.-Z."/>
            <person name="Liu X.-D."/>
            <person name="Liao X.-Y."/>
            <person name="Jiang Y.-T."/>
            <person name="Yu X."/>
            <person name="Hao Y."/>
            <person name="Huang J."/>
            <person name="Zhao X.-W."/>
            <person name="Ke S."/>
            <person name="Chen Y.-Y."/>
            <person name="Wu W.-L."/>
            <person name="Hsu J.-L."/>
            <person name="Lin Y.-F."/>
            <person name="Huang M.-D."/>
            <person name="Li C.-Y."/>
            <person name="Huang L."/>
            <person name="Wang Z.-W."/>
            <person name="Zhao X."/>
            <person name="Zhong W.-Y."/>
            <person name="Peng D.-H."/>
            <person name="Ahmad S."/>
            <person name="Lan S."/>
            <person name="Zhang J.-S."/>
            <person name="Tsai W.-C."/>
            <person name="Van De Peer Y."/>
            <person name="Liu Z.-J."/>
        </authorList>
    </citation>
    <scope>NUCLEOTIDE SEQUENCE</scope>
    <source>
        <strain evidence="4">CP</strain>
        <tissue evidence="4">Leaves</tissue>
    </source>
</reference>
<keyword evidence="2" id="KW-0804">Transcription</keyword>